<feature type="transmembrane region" description="Helical" evidence="7">
    <location>
        <begin position="326"/>
        <end position="350"/>
    </location>
</feature>
<feature type="transmembrane region" description="Helical" evidence="7">
    <location>
        <begin position="237"/>
        <end position="255"/>
    </location>
</feature>
<proteinExistence type="inferred from homology"/>
<organism evidence="8">
    <name type="scientific">Geobacter metallireducens</name>
    <dbReference type="NCBI Taxonomy" id="28232"/>
    <lineage>
        <taxon>Bacteria</taxon>
        <taxon>Pseudomonadati</taxon>
        <taxon>Thermodesulfobacteriota</taxon>
        <taxon>Desulfuromonadia</taxon>
        <taxon>Geobacterales</taxon>
        <taxon>Geobacteraceae</taxon>
        <taxon>Geobacter</taxon>
    </lineage>
</organism>
<protein>
    <submittedName>
        <fullName evidence="8">Polysaccharide biosynthesis protein</fullName>
    </submittedName>
</protein>
<evidence type="ECO:0000256" key="1">
    <source>
        <dbReference type="ARBA" id="ARBA00004651"/>
    </source>
</evidence>
<feature type="transmembrane region" description="Helical" evidence="7">
    <location>
        <begin position="420"/>
        <end position="438"/>
    </location>
</feature>
<sequence>MNQCDDLDRLRTRSVRSVFTLVGRHAAVQGLGFLSTIVLARLLVPEAFGLYAIAFFITQFSSSFSEMGLTAALLRKDHLTDADASSAFWLQGALAAAICLLLLLAAPVVVHLYPALSADGEGLLRAMAIAFFLTSLRTVPVMLMERGIAFHRVALLDIAENVVFHLLALVFAFQGFGPWSFGYAALGKAVTGLIAAYWLEPWRPRIIFDVNVIRTLLPFGVTFQLKDILGFVKEALTPGYVGALFGAGAVGYLGWARSFAFVPLVFPESFGRVAFPAFSRIRGDRELLTKAIESAIRAITFVMFPVVAIMVALAPDVVRIVFTDKWLPALPAFYFFCLTPAGIGIFLPLYSALMAAGTAATLLRLVVILTVIEWTLGIALTTTWGFAGVAMTQVVTVPLFTFLYWWLLKRMNVRAKVVENVAWQLLVSLGILGLLRTLRHDHLTLSMVLLFSVCAMIVYGVTMFIFRRSMVHELVGHLKSILPTERPVPGEARL</sequence>
<evidence type="ECO:0000256" key="7">
    <source>
        <dbReference type="SAM" id="Phobius"/>
    </source>
</evidence>
<keyword evidence="6 7" id="KW-0472">Membrane</keyword>
<feature type="transmembrane region" description="Helical" evidence="7">
    <location>
        <begin position="444"/>
        <end position="466"/>
    </location>
</feature>
<feature type="transmembrane region" description="Helical" evidence="7">
    <location>
        <begin position="122"/>
        <end position="143"/>
    </location>
</feature>
<evidence type="ECO:0000256" key="2">
    <source>
        <dbReference type="ARBA" id="ARBA00007430"/>
    </source>
</evidence>
<comment type="similarity">
    <text evidence="2">Belongs to the polysaccharide synthase family.</text>
</comment>
<feature type="transmembrane region" description="Helical" evidence="7">
    <location>
        <begin position="155"/>
        <end position="173"/>
    </location>
</feature>
<keyword evidence="3" id="KW-1003">Cell membrane</keyword>
<keyword evidence="5 7" id="KW-1133">Transmembrane helix</keyword>
<dbReference type="Pfam" id="PF13440">
    <property type="entry name" value="Polysacc_synt_3"/>
    <property type="match status" value="1"/>
</dbReference>
<evidence type="ECO:0000256" key="5">
    <source>
        <dbReference type="ARBA" id="ARBA00022989"/>
    </source>
</evidence>
<dbReference type="PANTHER" id="PTHR30250">
    <property type="entry name" value="PST FAMILY PREDICTED COLANIC ACID TRANSPORTER"/>
    <property type="match status" value="1"/>
</dbReference>
<dbReference type="InterPro" id="IPR050833">
    <property type="entry name" value="Poly_Biosynth_Transport"/>
</dbReference>
<comment type="caution">
    <text evidence="8">The sequence shown here is derived from an EMBL/GenBank/DDBJ whole genome shotgun (WGS) entry which is preliminary data.</text>
</comment>
<reference evidence="8" key="1">
    <citation type="journal article" date="2020" name="mSystems">
        <title>Genome- and Community-Level Interaction Insights into Carbon Utilization and Element Cycling Functions of Hydrothermarchaeota in Hydrothermal Sediment.</title>
        <authorList>
            <person name="Zhou Z."/>
            <person name="Liu Y."/>
            <person name="Xu W."/>
            <person name="Pan J."/>
            <person name="Luo Z.H."/>
            <person name="Li M."/>
        </authorList>
    </citation>
    <scope>NUCLEOTIDE SEQUENCE [LARGE SCALE GENOMIC DNA]</scope>
    <source>
        <strain evidence="8">SpSt-349</strain>
    </source>
</reference>
<evidence type="ECO:0000256" key="6">
    <source>
        <dbReference type="ARBA" id="ARBA00023136"/>
    </source>
</evidence>
<gene>
    <name evidence="8" type="ORF">ENQ87_11690</name>
</gene>
<dbReference type="GO" id="GO:0005886">
    <property type="term" value="C:plasma membrane"/>
    <property type="evidence" value="ECO:0007669"/>
    <property type="project" value="UniProtKB-SubCell"/>
</dbReference>
<comment type="subcellular location">
    <subcellularLocation>
        <location evidence="1">Cell membrane</location>
        <topology evidence="1">Multi-pass membrane protein</topology>
    </subcellularLocation>
</comment>
<keyword evidence="4 7" id="KW-0812">Transmembrane</keyword>
<dbReference type="EMBL" id="DSOV01000051">
    <property type="protein sequence ID" value="HEN43007.1"/>
    <property type="molecule type" value="Genomic_DNA"/>
</dbReference>
<name>A0A831UDG9_GEOME</name>
<feature type="transmembrane region" description="Helical" evidence="7">
    <location>
        <begin position="362"/>
        <end position="380"/>
    </location>
</feature>
<dbReference type="PANTHER" id="PTHR30250:SF10">
    <property type="entry name" value="LIPOPOLYSACCHARIDE BIOSYNTHESIS PROTEIN WZXC"/>
    <property type="match status" value="1"/>
</dbReference>
<evidence type="ECO:0000256" key="4">
    <source>
        <dbReference type="ARBA" id="ARBA00022692"/>
    </source>
</evidence>
<dbReference type="AlphaFoldDB" id="A0A831UDG9"/>
<feature type="transmembrane region" description="Helical" evidence="7">
    <location>
        <begin position="86"/>
        <end position="110"/>
    </location>
</feature>
<feature type="transmembrane region" description="Helical" evidence="7">
    <location>
        <begin position="21"/>
        <end position="44"/>
    </location>
</feature>
<feature type="transmembrane region" description="Helical" evidence="7">
    <location>
        <begin position="50"/>
        <end position="74"/>
    </location>
</feature>
<accession>A0A831UDG9</accession>
<evidence type="ECO:0000256" key="3">
    <source>
        <dbReference type="ARBA" id="ARBA00022475"/>
    </source>
</evidence>
<evidence type="ECO:0000313" key="8">
    <source>
        <dbReference type="EMBL" id="HEN43007.1"/>
    </source>
</evidence>
<feature type="transmembrane region" description="Helical" evidence="7">
    <location>
        <begin position="295"/>
        <end position="314"/>
    </location>
</feature>
<feature type="transmembrane region" description="Helical" evidence="7">
    <location>
        <begin position="386"/>
        <end position="408"/>
    </location>
</feature>